<protein>
    <submittedName>
        <fullName evidence="2">Glyoxalase</fullName>
    </submittedName>
</protein>
<feature type="domain" description="VOC" evidence="1">
    <location>
        <begin position="22"/>
        <end position="158"/>
    </location>
</feature>
<dbReference type="Gene3D" id="3.10.180.10">
    <property type="entry name" value="2,3-Dihydroxybiphenyl 1,2-Dioxygenase, domain 1"/>
    <property type="match status" value="1"/>
</dbReference>
<dbReference type="InterPro" id="IPR029068">
    <property type="entry name" value="Glyas_Bleomycin-R_OHBP_Dase"/>
</dbReference>
<evidence type="ECO:0000313" key="2">
    <source>
        <dbReference type="EMBL" id="KYC36722.1"/>
    </source>
</evidence>
<dbReference type="AlphaFoldDB" id="A0A139WWG7"/>
<comment type="caution">
    <text evidence="2">The sequence shown here is derived from an EMBL/GenBank/DDBJ whole genome shotgun (WGS) entry which is preliminary data.</text>
</comment>
<dbReference type="RefSeq" id="WP_017744758.1">
    <property type="nucleotide sequence ID" value="NZ_KQ976354.1"/>
</dbReference>
<dbReference type="Pfam" id="PF00903">
    <property type="entry name" value="Glyoxalase"/>
    <property type="match status" value="1"/>
</dbReference>
<dbReference type="STRING" id="128403.WA1_44395"/>
<dbReference type="OrthoDB" id="485032at2"/>
<name>A0A139WWG7_9CYAN</name>
<dbReference type="PROSITE" id="PS51819">
    <property type="entry name" value="VOC"/>
    <property type="match status" value="1"/>
</dbReference>
<proteinExistence type="predicted"/>
<evidence type="ECO:0000313" key="3">
    <source>
        <dbReference type="Proteomes" id="UP000076925"/>
    </source>
</evidence>
<organism evidence="2 3">
    <name type="scientific">Scytonema hofmannii PCC 7110</name>
    <dbReference type="NCBI Taxonomy" id="128403"/>
    <lineage>
        <taxon>Bacteria</taxon>
        <taxon>Bacillati</taxon>
        <taxon>Cyanobacteriota</taxon>
        <taxon>Cyanophyceae</taxon>
        <taxon>Nostocales</taxon>
        <taxon>Scytonemataceae</taxon>
        <taxon>Scytonema</taxon>
    </lineage>
</organism>
<sequence length="165" mass="17883">MNSDKLGTACAKGDRVNSQNMKLEVVVLPVSDVDRSKHFYEALGWRLDADFVIGEDFRVVQLTPTGSEASIIFGKGIISTAPGSVQGLYLIVYDILAARAELVERGVEVSEVFHDIGGIFPHAGTEGRVPGADPKRRDYASYASFSDPDGNGWVLQEVKTRAPGR</sequence>
<dbReference type="SUPFAM" id="SSF54593">
    <property type="entry name" value="Glyoxalase/Bleomycin resistance protein/Dihydroxybiphenyl dioxygenase"/>
    <property type="match status" value="1"/>
</dbReference>
<dbReference type="Proteomes" id="UP000076925">
    <property type="component" value="Unassembled WGS sequence"/>
</dbReference>
<dbReference type="InterPro" id="IPR037523">
    <property type="entry name" value="VOC_core"/>
</dbReference>
<keyword evidence="3" id="KW-1185">Reference proteome</keyword>
<evidence type="ECO:0000259" key="1">
    <source>
        <dbReference type="PROSITE" id="PS51819"/>
    </source>
</evidence>
<dbReference type="EMBL" id="ANNX02000047">
    <property type="protein sequence ID" value="KYC36722.1"/>
    <property type="molecule type" value="Genomic_DNA"/>
</dbReference>
<accession>A0A139WWG7</accession>
<gene>
    <name evidence="2" type="ORF">WA1_44395</name>
</gene>
<dbReference type="InterPro" id="IPR004360">
    <property type="entry name" value="Glyas_Fos-R_dOase_dom"/>
</dbReference>
<reference evidence="2 3" key="1">
    <citation type="journal article" date="2013" name="Genome Biol. Evol.">
        <title>Genomes of Stigonematalean cyanobacteria (subsection V) and the evolution of oxygenic photosynthesis from prokaryotes to plastids.</title>
        <authorList>
            <person name="Dagan T."/>
            <person name="Roettger M."/>
            <person name="Stucken K."/>
            <person name="Landan G."/>
            <person name="Koch R."/>
            <person name="Major P."/>
            <person name="Gould S.B."/>
            <person name="Goremykin V.V."/>
            <person name="Rippka R."/>
            <person name="Tandeau de Marsac N."/>
            <person name="Gugger M."/>
            <person name="Lockhart P.J."/>
            <person name="Allen J.F."/>
            <person name="Brune I."/>
            <person name="Maus I."/>
            <person name="Puhler A."/>
            <person name="Martin W.F."/>
        </authorList>
    </citation>
    <scope>NUCLEOTIDE SEQUENCE [LARGE SCALE GENOMIC DNA]</scope>
    <source>
        <strain evidence="2 3">PCC 7110</strain>
    </source>
</reference>